<keyword evidence="4" id="KW-1185">Reference proteome</keyword>
<reference evidence="3" key="1">
    <citation type="submission" date="2019-09" db="EMBL/GenBank/DDBJ databases">
        <authorList>
            <person name="Teo W.F.A."/>
            <person name="Duangmal K."/>
        </authorList>
    </citation>
    <scope>NUCLEOTIDE SEQUENCE [LARGE SCALE GENOMIC DNA]</scope>
    <source>
        <strain evidence="3">K81G1</strain>
    </source>
</reference>
<accession>A0A5N0UPR2</accession>
<evidence type="ECO:0000313" key="3">
    <source>
        <dbReference type="EMBL" id="KAA9150294.1"/>
    </source>
</evidence>
<dbReference type="InterPro" id="IPR004360">
    <property type="entry name" value="Glyas_Fos-R_dOase_dom"/>
</dbReference>
<evidence type="ECO:0000259" key="2">
    <source>
        <dbReference type="PROSITE" id="PS51819"/>
    </source>
</evidence>
<dbReference type="EMBL" id="VMNW02000120">
    <property type="protein sequence ID" value="KAA9150294.1"/>
    <property type="molecule type" value="Genomic_DNA"/>
</dbReference>
<dbReference type="OrthoDB" id="485032at2"/>
<dbReference type="SUPFAM" id="SSF54593">
    <property type="entry name" value="Glyoxalase/Bleomycin resistance protein/Dihydroxybiphenyl dioxygenase"/>
    <property type="match status" value="1"/>
</dbReference>
<dbReference type="Proteomes" id="UP000319769">
    <property type="component" value="Unassembled WGS sequence"/>
</dbReference>
<organism evidence="3 4">
    <name type="scientific">Amycolatopsis acidicola</name>
    <dbReference type="NCBI Taxonomy" id="2596893"/>
    <lineage>
        <taxon>Bacteria</taxon>
        <taxon>Bacillati</taxon>
        <taxon>Actinomycetota</taxon>
        <taxon>Actinomycetes</taxon>
        <taxon>Pseudonocardiales</taxon>
        <taxon>Pseudonocardiaceae</taxon>
        <taxon>Amycolatopsis</taxon>
    </lineage>
</organism>
<dbReference type="PROSITE" id="PS51819">
    <property type="entry name" value="VOC"/>
    <property type="match status" value="1"/>
</dbReference>
<dbReference type="AlphaFoldDB" id="A0A5N0UPR2"/>
<sequence length="210" mass="22338">MSTDSPGDGARGIVGVDNIDMKLEVVVVPVADVGRAKEFYARLGWRVDATPPGIVQLTPHGSWCSVQFGEHLTTAAPGSGKGYLIVNDVEAARAALLAAGIEVGPIFHIGPGGEPEPGPDPGHGTYRSRATFSDPDGNVWLLQEITERLPGRVDPDMMAFTSATDLSAALQRAARAHGEHEKRTGEADPGWPDWYARYMVAEQAGTELPK</sequence>
<dbReference type="RefSeq" id="WP_144762592.1">
    <property type="nucleotide sequence ID" value="NZ_VMNW02000120.1"/>
</dbReference>
<dbReference type="Gene3D" id="3.10.180.10">
    <property type="entry name" value="2,3-Dihydroxybiphenyl 1,2-Dioxygenase, domain 1"/>
    <property type="match status" value="1"/>
</dbReference>
<feature type="region of interest" description="Disordered" evidence="1">
    <location>
        <begin position="111"/>
        <end position="130"/>
    </location>
</feature>
<dbReference type="Pfam" id="PF00903">
    <property type="entry name" value="Glyoxalase"/>
    <property type="match status" value="1"/>
</dbReference>
<comment type="caution">
    <text evidence="3">The sequence shown here is derived from an EMBL/GenBank/DDBJ whole genome shotgun (WGS) entry which is preliminary data.</text>
</comment>
<dbReference type="InterPro" id="IPR037523">
    <property type="entry name" value="VOC_core"/>
</dbReference>
<evidence type="ECO:0000313" key="4">
    <source>
        <dbReference type="Proteomes" id="UP000319769"/>
    </source>
</evidence>
<evidence type="ECO:0000256" key="1">
    <source>
        <dbReference type="SAM" id="MobiDB-lite"/>
    </source>
</evidence>
<protein>
    <submittedName>
        <fullName evidence="3">Glyoxalase</fullName>
    </submittedName>
</protein>
<proteinExistence type="predicted"/>
<gene>
    <name evidence="3" type="ORF">FPZ12_041365</name>
</gene>
<feature type="domain" description="VOC" evidence="2">
    <location>
        <begin position="22"/>
        <end position="145"/>
    </location>
</feature>
<name>A0A5N0UPR2_9PSEU</name>
<dbReference type="InterPro" id="IPR029068">
    <property type="entry name" value="Glyas_Bleomycin-R_OHBP_Dase"/>
</dbReference>